<dbReference type="RefSeq" id="WP_085758414.1">
    <property type="nucleotide sequence ID" value="NZ_CP019343.1"/>
</dbReference>
<dbReference type="InterPro" id="IPR050378">
    <property type="entry name" value="Metallo-dep_Hydrolases_sf"/>
</dbReference>
<evidence type="ECO:0000313" key="2">
    <source>
        <dbReference type="EMBL" id="ARN74276.1"/>
    </source>
</evidence>
<dbReference type="OrthoDB" id="9766983at2"/>
<dbReference type="Gene3D" id="2.30.40.10">
    <property type="entry name" value="Urease, subunit C, domain 1"/>
    <property type="match status" value="1"/>
</dbReference>
<accession>A0A1X9N9D6</accession>
<feature type="chain" id="PRO_5012530459" evidence="1">
    <location>
        <begin position="22"/>
        <end position="525"/>
    </location>
</feature>
<evidence type="ECO:0000256" key="1">
    <source>
        <dbReference type="SAM" id="SignalP"/>
    </source>
</evidence>
<protein>
    <submittedName>
        <fullName evidence="2">Aminoacylase</fullName>
    </submittedName>
</protein>
<dbReference type="Gene3D" id="3.30.1490.130">
    <property type="entry name" value="D-aminoacylase. Domain 3"/>
    <property type="match status" value="1"/>
</dbReference>
<keyword evidence="1" id="KW-0732">Signal</keyword>
<gene>
    <name evidence="2" type="ORF">BST96_09165</name>
</gene>
<dbReference type="PANTHER" id="PTHR11647">
    <property type="entry name" value="HYDRANTOINASE/DIHYDROPYRIMIDINASE FAMILY MEMBER"/>
    <property type="match status" value="1"/>
</dbReference>
<dbReference type="Proteomes" id="UP000193450">
    <property type="component" value="Chromosome"/>
</dbReference>
<dbReference type="SUPFAM" id="SSF51556">
    <property type="entry name" value="Metallo-dependent hydrolases"/>
    <property type="match status" value="1"/>
</dbReference>
<organism evidence="2 3">
    <name type="scientific">Oceanicoccus sagamiensis</name>
    <dbReference type="NCBI Taxonomy" id="716816"/>
    <lineage>
        <taxon>Bacteria</taxon>
        <taxon>Pseudomonadati</taxon>
        <taxon>Pseudomonadota</taxon>
        <taxon>Gammaproteobacteria</taxon>
        <taxon>Cellvibrionales</taxon>
        <taxon>Spongiibacteraceae</taxon>
        <taxon>Oceanicoccus</taxon>
    </lineage>
</organism>
<dbReference type="InterPro" id="IPR018247">
    <property type="entry name" value="EF_Hand_1_Ca_BS"/>
</dbReference>
<dbReference type="InterPro" id="IPR023100">
    <property type="entry name" value="D-aminoacylase_insert_dom_sf"/>
</dbReference>
<dbReference type="InterPro" id="IPR011059">
    <property type="entry name" value="Metal-dep_hydrolase_composite"/>
</dbReference>
<name>A0A1X9N9D6_9GAMM</name>
<dbReference type="KEGG" id="osg:BST96_09165"/>
<dbReference type="AlphaFoldDB" id="A0A1X9N9D6"/>
<dbReference type="SUPFAM" id="SSF51338">
    <property type="entry name" value="Composite domain of metallo-dependent hydrolases"/>
    <property type="match status" value="1"/>
</dbReference>
<reference evidence="2 3" key="1">
    <citation type="submission" date="2016-11" db="EMBL/GenBank/DDBJ databases">
        <title>Trade-off between light-utilization and light-protection in marine flavobacteria.</title>
        <authorList>
            <person name="Kumagai Y."/>
        </authorList>
    </citation>
    <scope>NUCLEOTIDE SEQUENCE [LARGE SCALE GENOMIC DNA]</scope>
    <source>
        <strain evidence="2 3">NBRC 107125</strain>
    </source>
</reference>
<evidence type="ECO:0000313" key="3">
    <source>
        <dbReference type="Proteomes" id="UP000193450"/>
    </source>
</evidence>
<dbReference type="STRING" id="716816.BST96_09165"/>
<dbReference type="InterPro" id="IPR032466">
    <property type="entry name" value="Metal_Hydrolase"/>
</dbReference>
<dbReference type="PANTHER" id="PTHR11647:SF1">
    <property type="entry name" value="COLLAPSIN RESPONSE MEDIATOR PROTEIN"/>
    <property type="match status" value="1"/>
</dbReference>
<keyword evidence="3" id="KW-1185">Reference proteome</keyword>
<dbReference type="PROSITE" id="PS00018">
    <property type="entry name" value="EF_HAND_1"/>
    <property type="match status" value="1"/>
</dbReference>
<feature type="signal peptide" evidence="1">
    <location>
        <begin position="1"/>
        <end position="21"/>
    </location>
</feature>
<dbReference type="EMBL" id="CP019343">
    <property type="protein sequence ID" value="ARN74276.1"/>
    <property type="molecule type" value="Genomic_DNA"/>
</dbReference>
<dbReference type="GO" id="GO:0016811">
    <property type="term" value="F:hydrolase activity, acting on carbon-nitrogen (but not peptide) bonds, in linear amides"/>
    <property type="evidence" value="ECO:0007669"/>
    <property type="project" value="InterPro"/>
</dbReference>
<proteinExistence type="predicted"/>
<dbReference type="PROSITE" id="PS51257">
    <property type="entry name" value="PROKAR_LIPOPROTEIN"/>
    <property type="match status" value="1"/>
</dbReference>
<dbReference type="Gene3D" id="3.20.20.140">
    <property type="entry name" value="Metal-dependent hydrolases"/>
    <property type="match status" value="1"/>
</dbReference>
<sequence length="525" mass="58081">MKQFLRSLMVSLTLVSTTACTADYDIVLTNGRVMDPETQFDAVRNVGIKDGLIAIITEEAISGEQVIDATDHVVAPGFIDTHTHGSDKFTIKMSMMDGVTTGLDLELGAMNVGAWYQREAGQWPMNYGQVVSQEMARMMVHDKLDITKPVDTKDVFPLRAQALEDGVSGWSVSVSNRDQINQISKILDENLRQGALGVGSTIGYASKGISTYEMFDAQRVAARYGRLSAVHTRFHGSPLTPTESQLAFAEVYTNASVLEASLLVCHDNDTGWWEIEEKLALARKLGMNMWGEYYPYTAGSSSIGSDFLVPEMLEGTLGLKYKEVLYDPSQDKFLDKNEYLQIAKDDPGRIIVVYNPPRKEWLPQWLRVPHMVVASDSMWSENPDFGWDTDPALFSGHPRTSGTHSTVLQLAREEGVELMFTLSQLSYWSALHLGDAGIESMQKRGRLQEGMVADIVIFNPKTVAPQSTYKAGTNGLPPIGIPHVIVNGEFVKKDNSATGSLPGLPIRYKEEEKGRFKPIENSAVK</sequence>